<dbReference type="OrthoDB" id="8368662at2"/>
<dbReference type="InterPro" id="IPR013762">
    <property type="entry name" value="Integrase-like_cat_sf"/>
</dbReference>
<dbReference type="GO" id="GO:0015074">
    <property type="term" value="P:DNA integration"/>
    <property type="evidence" value="ECO:0007669"/>
    <property type="project" value="InterPro"/>
</dbReference>
<accession>A0A3G8GWL6</accession>
<dbReference type="InterPro" id="IPR011010">
    <property type="entry name" value="DNA_brk_join_enz"/>
</dbReference>
<dbReference type="RefSeq" id="WP_124682514.1">
    <property type="nucleotide sequence ID" value="NZ_CP033969.1"/>
</dbReference>
<dbReference type="Pfam" id="PF00589">
    <property type="entry name" value="Phage_integrase"/>
    <property type="match status" value="1"/>
</dbReference>
<organism evidence="3 4">
    <name type="scientific">Cupriavidus pauculus</name>
    <dbReference type="NCBI Taxonomy" id="82633"/>
    <lineage>
        <taxon>Bacteria</taxon>
        <taxon>Pseudomonadati</taxon>
        <taxon>Pseudomonadota</taxon>
        <taxon>Betaproteobacteria</taxon>
        <taxon>Burkholderiales</taxon>
        <taxon>Burkholderiaceae</taxon>
        <taxon>Cupriavidus</taxon>
    </lineage>
</organism>
<dbReference type="Gene3D" id="1.10.443.10">
    <property type="entry name" value="Intergrase catalytic core"/>
    <property type="match status" value="1"/>
</dbReference>
<sequence length="544" mass="61254">MTNAEVNRAIMSLLRKNKLPPLPSYVIDREGRRMEMGETYWKFNLATNNAAFHWERQSDGSVVVGYALRRWASMLMTQQAGRSVLNALTKVLGAMRGRPSGISTQGQALLEQWRALASVEQTEDLKVALCRHVETTVRALRARKAMDEFYLLRSWYRWSATMLARLGFDEQFALELDEVSIPARSSQLAVELEDEERGPLWDTEVAVLRAALAGDRSQERAHVMQRAAIALSLAYGRNPSNYCLLREEDLSNQLAGFDVPPQWILSIPRIKKWGIGVRQQFVQERVSNDLLPLIRELLAANGSIDCKGYPRPLFMRDSADEWRAGTGVDEYAYHMTGKEFLILIRGFAARMAIESPRTGRQLRLSSRRLRYTFATTMVELGASKTVLATMLDHSDTQHVRVYYALKGARLTRILDRAAALRLGPLMKLFKGTPIGVDSEAAKVVRQEKRVRFVGDVEAVDSVEIGACGQSPRCLLDPPYSCYVCPKFQPYLEADHQAVLDALLKGRDVRRGQLGMRLSVQMDEVIYAVAEVVQLVAHHGKRNGG</sequence>
<dbReference type="AlphaFoldDB" id="A0A3G8GWL6"/>
<evidence type="ECO:0000256" key="1">
    <source>
        <dbReference type="ARBA" id="ARBA00023172"/>
    </source>
</evidence>
<reference evidence="4" key="1">
    <citation type="submission" date="2018-11" db="EMBL/GenBank/DDBJ databases">
        <title>FDA dAtabase for Regulatory Grade micrObial Sequences (FDA-ARGOS): Supporting development and validation of Infectious Disease Dx tests.</title>
        <authorList>
            <person name="Goldberg B."/>
            <person name="Campos J."/>
            <person name="Tallon L."/>
            <person name="Sadzewicz L."/>
            <person name="Zhao X."/>
            <person name="Vavikolanu K."/>
            <person name="Mehta A."/>
            <person name="Aluvathingal J."/>
            <person name="Nadendla S."/>
            <person name="Geyer C."/>
            <person name="Nandy P."/>
            <person name="Yan Y."/>
            <person name="Sichtig H."/>
        </authorList>
    </citation>
    <scope>NUCLEOTIDE SEQUENCE [LARGE SCALE GENOMIC DNA]</scope>
    <source>
        <strain evidence="4">FDAARGOS_614</strain>
    </source>
</reference>
<dbReference type="EMBL" id="CP033969">
    <property type="protein sequence ID" value="AZG12623.1"/>
    <property type="molecule type" value="Genomic_DNA"/>
</dbReference>
<dbReference type="InterPro" id="IPR002104">
    <property type="entry name" value="Integrase_catalytic"/>
</dbReference>
<proteinExistence type="predicted"/>
<dbReference type="Proteomes" id="UP000270411">
    <property type="component" value="Chromosome 1"/>
</dbReference>
<dbReference type="SUPFAM" id="SSF56349">
    <property type="entry name" value="DNA breaking-rejoining enzymes"/>
    <property type="match status" value="1"/>
</dbReference>
<dbReference type="GO" id="GO:0006310">
    <property type="term" value="P:DNA recombination"/>
    <property type="evidence" value="ECO:0007669"/>
    <property type="project" value="UniProtKB-KW"/>
</dbReference>
<evidence type="ECO:0000313" key="3">
    <source>
        <dbReference type="EMBL" id="AZG12623.1"/>
    </source>
</evidence>
<gene>
    <name evidence="3" type="ORF">EHF44_03780</name>
</gene>
<name>A0A3G8GWL6_9BURK</name>
<dbReference type="PROSITE" id="PS51898">
    <property type="entry name" value="TYR_RECOMBINASE"/>
    <property type="match status" value="1"/>
</dbReference>
<evidence type="ECO:0000259" key="2">
    <source>
        <dbReference type="PROSITE" id="PS51898"/>
    </source>
</evidence>
<feature type="domain" description="Tyr recombinase" evidence="2">
    <location>
        <begin position="195"/>
        <end position="415"/>
    </location>
</feature>
<keyword evidence="1" id="KW-0233">DNA recombination</keyword>
<dbReference type="GO" id="GO:0003677">
    <property type="term" value="F:DNA binding"/>
    <property type="evidence" value="ECO:0007669"/>
    <property type="project" value="InterPro"/>
</dbReference>
<dbReference type="KEGG" id="cpau:EHF44_03780"/>
<protein>
    <submittedName>
        <fullName evidence="3">Site-specific integrase</fullName>
    </submittedName>
</protein>
<evidence type="ECO:0000313" key="4">
    <source>
        <dbReference type="Proteomes" id="UP000270411"/>
    </source>
</evidence>